<accession>A0A7X4H491</accession>
<dbReference type="Proteomes" id="UP000469734">
    <property type="component" value="Unassembled WGS sequence"/>
</dbReference>
<evidence type="ECO:0000313" key="3">
    <source>
        <dbReference type="Proteomes" id="UP000469734"/>
    </source>
</evidence>
<feature type="region of interest" description="Disordered" evidence="1">
    <location>
        <begin position="312"/>
        <end position="333"/>
    </location>
</feature>
<gene>
    <name evidence="2" type="ORF">GTP56_22760</name>
</gene>
<dbReference type="InterPro" id="IPR045397">
    <property type="entry name" value="TumE-like"/>
</dbReference>
<reference evidence="2 3" key="1">
    <citation type="submission" date="2019-12" db="EMBL/GenBank/DDBJ databases">
        <title>Novel species isolated from a subtropical stream in China.</title>
        <authorList>
            <person name="Lu H."/>
        </authorList>
    </citation>
    <scope>NUCLEOTIDE SEQUENCE [LARGE SCALE GENOMIC DNA]</scope>
    <source>
        <strain evidence="2 3">FT134W</strain>
    </source>
</reference>
<sequence>MPFDFSRCSLINIDTSLQELAQDEITAEVVDAYVCAMSFRNFDFLEKRLSFVLDLKTNAPSTWDKLVEHAKRKYWLKDAGFGILVFDATESCGYVRTYRFASPSWPGHRIYLDQHWTQVADEATLYEMLDTQMSRSIFDAWVEYQSKIVELPTEFVNGRHANTTVAKSIVYSRGEGCVGCGTKASAYAATTLGPTNAPLLAYLPVCEEHLQAAKKHPSVLHFLASIFHLSLDWDGLIKSKSIPDALVPIVHECVAEGLSGTVDLREQRRNGWFLTVPLKSGWHWKLRIRSLTDYSYMLHNLDGTQQYRADSAPHHPEVPFFPNHEHSRPQTNEDVKSPSFLYGHPLLDLKRLKDVGQAYGAYEDACNNEDKD</sequence>
<comment type="caution">
    <text evidence="2">The sequence shown here is derived from an EMBL/GenBank/DDBJ whole genome shotgun (WGS) entry which is preliminary data.</text>
</comment>
<dbReference type="RefSeq" id="WP_161051788.1">
    <property type="nucleotide sequence ID" value="NZ_WWCR01000031.1"/>
</dbReference>
<dbReference type="AlphaFoldDB" id="A0A7X4H491"/>
<dbReference type="EMBL" id="WWCR01000031">
    <property type="protein sequence ID" value="MYM74996.1"/>
    <property type="molecule type" value="Genomic_DNA"/>
</dbReference>
<evidence type="ECO:0000256" key="1">
    <source>
        <dbReference type="SAM" id="MobiDB-lite"/>
    </source>
</evidence>
<organism evidence="2 3">
    <name type="scientific">Duganella margarita</name>
    <dbReference type="NCBI Taxonomy" id="2692170"/>
    <lineage>
        <taxon>Bacteria</taxon>
        <taxon>Pseudomonadati</taxon>
        <taxon>Pseudomonadota</taxon>
        <taxon>Betaproteobacteria</taxon>
        <taxon>Burkholderiales</taxon>
        <taxon>Oxalobacteraceae</taxon>
        <taxon>Telluria group</taxon>
        <taxon>Duganella</taxon>
    </lineage>
</organism>
<dbReference type="Pfam" id="PF20126">
    <property type="entry name" value="TumE"/>
    <property type="match status" value="1"/>
</dbReference>
<protein>
    <submittedName>
        <fullName evidence="2">Uncharacterized protein</fullName>
    </submittedName>
</protein>
<evidence type="ECO:0000313" key="2">
    <source>
        <dbReference type="EMBL" id="MYM74996.1"/>
    </source>
</evidence>
<name>A0A7X4H491_9BURK</name>
<proteinExistence type="predicted"/>